<gene>
    <name evidence="1" type="ORF">JG688_00018653</name>
</gene>
<accession>A0A8J5IAK0</accession>
<protein>
    <submittedName>
        <fullName evidence="1">Uncharacterized protein</fullName>
    </submittedName>
</protein>
<dbReference type="Proteomes" id="UP000709295">
    <property type="component" value="Unassembled WGS sequence"/>
</dbReference>
<dbReference type="AlphaFoldDB" id="A0A8J5IAK0"/>
<comment type="caution">
    <text evidence="1">The sequence shown here is derived from an EMBL/GenBank/DDBJ whole genome shotgun (WGS) entry which is preliminary data.</text>
</comment>
<sequence>MTYRIMDNSGLLVSKLAVGSWMTANDVSIEARLGIHMRWWKLRSRMASTSSTRQRSTVAVCQRRTPSRRALTKESGDVKIWLSPESYHVELAL</sequence>
<reference evidence="1" key="1">
    <citation type="submission" date="2021-01" db="EMBL/GenBank/DDBJ databases">
        <title>Phytophthora aleatoria, a newly-described species from Pinus radiata is distinct from Phytophthora cactorum isolates based on comparative genomics.</title>
        <authorList>
            <person name="Mcdougal R."/>
            <person name="Panda P."/>
            <person name="Williams N."/>
            <person name="Studholme D.J."/>
        </authorList>
    </citation>
    <scope>NUCLEOTIDE SEQUENCE</scope>
    <source>
        <strain evidence="1">NZFS 4037</strain>
    </source>
</reference>
<proteinExistence type="predicted"/>
<keyword evidence="2" id="KW-1185">Reference proteome</keyword>
<evidence type="ECO:0000313" key="2">
    <source>
        <dbReference type="Proteomes" id="UP000709295"/>
    </source>
</evidence>
<organism evidence="1 2">
    <name type="scientific">Phytophthora aleatoria</name>
    <dbReference type="NCBI Taxonomy" id="2496075"/>
    <lineage>
        <taxon>Eukaryota</taxon>
        <taxon>Sar</taxon>
        <taxon>Stramenopiles</taxon>
        <taxon>Oomycota</taxon>
        <taxon>Peronosporomycetes</taxon>
        <taxon>Peronosporales</taxon>
        <taxon>Peronosporaceae</taxon>
        <taxon>Phytophthora</taxon>
    </lineage>
</organism>
<evidence type="ECO:0000313" key="1">
    <source>
        <dbReference type="EMBL" id="KAG6941477.1"/>
    </source>
</evidence>
<name>A0A8J5IAK0_9STRA</name>
<dbReference type="EMBL" id="JAENGY010003640">
    <property type="protein sequence ID" value="KAG6941477.1"/>
    <property type="molecule type" value="Genomic_DNA"/>
</dbReference>